<dbReference type="EnsemblMetazoa" id="HelroT133620">
    <property type="protein sequence ID" value="HelroP133620"/>
    <property type="gene ID" value="HelroG133620"/>
</dbReference>
<dbReference type="InParanoid" id="T1EI17"/>
<proteinExistence type="predicted"/>
<keyword evidence="4" id="KW-1185">Reference proteome</keyword>
<dbReference type="InterPro" id="IPR011009">
    <property type="entry name" value="Kinase-like_dom_sf"/>
</dbReference>
<dbReference type="EMBL" id="KB095959">
    <property type="protein sequence ID" value="ESO09335.1"/>
    <property type="molecule type" value="Genomic_DNA"/>
</dbReference>
<accession>T1EI17</accession>
<organism evidence="3 4">
    <name type="scientific">Helobdella robusta</name>
    <name type="common">Californian leech</name>
    <dbReference type="NCBI Taxonomy" id="6412"/>
    <lineage>
        <taxon>Eukaryota</taxon>
        <taxon>Metazoa</taxon>
        <taxon>Spiralia</taxon>
        <taxon>Lophotrochozoa</taxon>
        <taxon>Annelida</taxon>
        <taxon>Clitellata</taxon>
        <taxon>Hirudinea</taxon>
        <taxon>Rhynchobdellida</taxon>
        <taxon>Glossiphoniidae</taxon>
        <taxon>Helobdella</taxon>
    </lineage>
</organism>
<dbReference type="GO" id="GO:0007169">
    <property type="term" value="P:cell surface receptor protein tyrosine kinase signaling pathway"/>
    <property type="evidence" value="ECO:0000318"/>
    <property type="project" value="GO_Central"/>
</dbReference>
<dbReference type="InterPro" id="IPR020635">
    <property type="entry name" value="Tyr_kinase_cat_dom"/>
</dbReference>
<dbReference type="AlphaFoldDB" id="T1EI17"/>
<dbReference type="GO" id="GO:0005886">
    <property type="term" value="C:plasma membrane"/>
    <property type="evidence" value="ECO:0000318"/>
    <property type="project" value="GO_Central"/>
</dbReference>
<dbReference type="PRINTS" id="PR00109">
    <property type="entry name" value="TYRKINASE"/>
</dbReference>
<dbReference type="GO" id="GO:0043235">
    <property type="term" value="C:receptor complex"/>
    <property type="evidence" value="ECO:0000318"/>
    <property type="project" value="GO_Central"/>
</dbReference>
<protein>
    <recommendedName>
        <fullName evidence="1">Protein kinase domain-containing protein</fullName>
    </recommendedName>
</protein>
<dbReference type="CTD" id="20196217"/>
<dbReference type="GO" id="GO:0004714">
    <property type="term" value="F:transmembrane receptor protein tyrosine kinase activity"/>
    <property type="evidence" value="ECO:0000318"/>
    <property type="project" value="GO_Central"/>
</dbReference>
<gene>
    <name evidence="3" type="primary">20196217</name>
    <name evidence="2" type="ORF">HELRODRAFT_133620</name>
</gene>
<feature type="domain" description="Protein kinase" evidence="1">
    <location>
        <begin position="1"/>
        <end position="231"/>
    </location>
</feature>
<dbReference type="PIRSF" id="PIRSF000654">
    <property type="entry name" value="Integrin-linked_kinase"/>
    <property type="match status" value="1"/>
</dbReference>
<evidence type="ECO:0000259" key="1">
    <source>
        <dbReference type="PROSITE" id="PS50011"/>
    </source>
</evidence>
<dbReference type="GeneID" id="20196217"/>
<evidence type="ECO:0000313" key="2">
    <source>
        <dbReference type="EMBL" id="ESO09335.1"/>
    </source>
</evidence>
<dbReference type="KEGG" id="hro:HELRODRAFT_133620"/>
<dbReference type="InterPro" id="IPR008266">
    <property type="entry name" value="Tyr_kinase_AS"/>
</dbReference>
<dbReference type="PROSITE" id="PS50011">
    <property type="entry name" value="PROTEIN_KINASE_DOM"/>
    <property type="match status" value="1"/>
</dbReference>
<dbReference type="SMART" id="SM00219">
    <property type="entry name" value="TyrKc"/>
    <property type="match status" value="1"/>
</dbReference>
<dbReference type="EMBL" id="AMQM01002938">
    <property type="status" value="NOT_ANNOTATED_CDS"/>
    <property type="molecule type" value="Genomic_DNA"/>
</dbReference>
<evidence type="ECO:0000313" key="3">
    <source>
        <dbReference type="EnsemblMetazoa" id="HelroP133620"/>
    </source>
</evidence>
<dbReference type="PANTHER" id="PTHR24416:SF564">
    <property type="entry name" value="MACROPHAGE-STIMULATING PROTEIN RECEPTOR"/>
    <property type="match status" value="1"/>
</dbReference>
<dbReference type="OMA" id="MLDESFI"/>
<dbReference type="RefSeq" id="XP_009012428.1">
    <property type="nucleotide sequence ID" value="XM_009014180.1"/>
</dbReference>
<dbReference type="GO" id="GO:0007399">
    <property type="term" value="P:nervous system development"/>
    <property type="evidence" value="ECO:0000318"/>
    <property type="project" value="GO_Central"/>
</dbReference>
<reference evidence="2 4" key="2">
    <citation type="journal article" date="2013" name="Nature">
        <title>Insights into bilaterian evolution from three spiralian genomes.</title>
        <authorList>
            <person name="Simakov O."/>
            <person name="Marletaz F."/>
            <person name="Cho S.J."/>
            <person name="Edsinger-Gonzales E."/>
            <person name="Havlak P."/>
            <person name="Hellsten U."/>
            <person name="Kuo D.H."/>
            <person name="Larsson T."/>
            <person name="Lv J."/>
            <person name="Arendt D."/>
            <person name="Savage R."/>
            <person name="Osoegawa K."/>
            <person name="de Jong P."/>
            <person name="Grimwood J."/>
            <person name="Chapman J.A."/>
            <person name="Shapiro H."/>
            <person name="Aerts A."/>
            <person name="Otillar R.P."/>
            <person name="Terry A.Y."/>
            <person name="Boore J.L."/>
            <person name="Grigoriev I.V."/>
            <person name="Lindberg D.R."/>
            <person name="Seaver E.C."/>
            <person name="Weisblat D.A."/>
            <person name="Putnam N.H."/>
            <person name="Rokhsar D.S."/>
        </authorList>
    </citation>
    <scope>NUCLEOTIDE SEQUENCE</scope>
</reference>
<dbReference type="OrthoDB" id="98077at2759"/>
<dbReference type="Proteomes" id="UP000015101">
    <property type="component" value="Unassembled WGS sequence"/>
</dbReference>
<dbReference type="eggNOG" id="KOG1095">
    <property type="taxonomic scope" value="Eukaryota"/>
</dbReference>
<dbReference type="Pfam" id="PF07714">
    <property type="entry name" value="PK_Tyr_Ser-Thr"/>
    <property type="match status" value="1"/>
</dbReference>
<dbReference type="PROSITE" id="PS00109">
    <property type="entry name" value="PROTEIN_KINASE_TYR"/>
    <property type="match status" value="1"/>
</dbReference>
<dbReference type="GO" id="GO:0005524">
    <property type="term" value="F:ATP binding"/>
    <property type="evidence" value="ECO:0007669"/>
    <property type="project" value="InterPro"/>
</dbReference>
<dbReference type="FunFam" id="1.10.510.10:FF:001467">
    <property type="entry name" value="Uncharacterized protein"/>
    <property type="match status" value="1"/>
</dbReference>
<dbReference type="PANTHER" id="PTHR24416">
    <property type="entry name" value="TYROSINE-PROTEIN KINASE RECEPTOR"/>
    <property type="match status" value="1"/>
</dbReference>
<dbReference type="InterPro" id="IPR001245">
    <property type="entry name" value="Ser-Thr/Tyr_kinase_cat_dom"/>
</dbReference>
<dbReference type="SUPFAM" id="SSF56112">
    <property type="entry name" value="Protein kinase-like (PK-like)"/>
    <property type="match status" value="1"/>
</dbReference>
<dbReference type="STRING" id="6412.T1EI17"/>
<dbReference type="Gene3D" id="1.10.510.10">
    <property type="entry name" value="Transferase(Phosphotransferase) domain 1"/>
    <property type="match status" value="1"/>
</dbReference>
<dbReference type="InterPro" id="IPR000719">
    <property type="entry name" value="Prot_kinase_dom"/>
</dbReference>
<reference evidence="4" key="1">
    <citation type="submission" date="2012-12" db="EMBL/GenBank/DDBJ databases">
        <authorList>
            <person name="Hellsten U."/>
            <person name="Grimwood J."/>
            <person name="Chapman J.A."/>
            <person name="Shapiro H."/>
            <person name="Aerts A."/>
            <person name="Otillar R.P."/>
            <person name="Terry A.Y."/>
            <person name="Boore J.L."/>
            <person name="Simakov O."/>
            <person name="Marletaz F."/>
            <person name="Cho S.-J."/>
            <person name="Edsinger-Gonzales E."/>
            <person name="Havlak P."/>
            <person name="Kuo D.-H."/>
            <person name="Larsson T."/>
            <person name="Lv J."/>
            <person name="Arendt D."/>
            <person name="Savage R."/>
            <person name="Osoegawa K."/>
            <person name="de Jong P."/>
            <person name="Lindberg D.R."/>
            <person name="Seaver E.C."/>
            <person name="Weisblat D.A."/>
            <person name="Putnam N.H."/>
            <person name="Grigoriev I.V."/>
            <person name="Rokhsar D.S."/>
        </authorList>
    </citation>
    <scope>NUCLEOTIDE SEQUENCE</scope>
</reference>
<dbReference type="InterPro" id="IPR050122">
    <property type="entry name" value="RTK"/>
</dbReference>
<reference evidence="3" key="3">
    <citation type="submission" date="2015-06" db="UniProtKB">
        <authorList>
            <consortium name="EnsemblMetazoa"/>
        </authorList>
    </citation>
    <scope>IDENTIFICATION</scope>
</reference>
<dbReference type="GO" id="GO:0016477">
    <property type="term" value="P:cell migration"/>
    <property type="evidence" value="ECO:0000318"/>
    <property type="project" value="GO_Central"/>
</dbReference>
<sequence length="231" mass="26712">EYNKFIEEAMTMHEFNHPNVLSLIGIVIKRSANSGNLRWNGCMPLVILPFMKHGDLLTFIRTENNTPTVRHLMDFGIQIAGGMSYLSNLKFVHRDLAARNCMLADDLSVKVADFGLSRDVYEREYYSSGDRKAKLPIKWMAIESLEKGIYSTKSDVWSFGVVLWELLTRGASPYLEVDSWDFIKFLKSGRRLMQPVYCPLALYRMMRRCWHTDPSSRPTFDELITSIQNII</sequence>
<name>T1EI17_HELRO</name>
<dbReference type="HOGENOM" id="CLU_000288_7_40_1"/>
<evidence type="ECO:0000313" key="4">
    <source>
        <dbReference type="Proteomes" id="UP000015101"/>
    </source>
</evidence>